<feature type="binding site" evidence="8">
    <location>
        <position position="212"/>
    </location>
    <ligand>
        <name>Zn(2+)</name>
        <dbReference type="ChEBI" id="CHEBI:29105"/>
        <label>1</label>
        <note>catalytic</note>
    </ligand>
</feature>
<dbReference type="HAMAP" id="MF_01818">
    <property type="entry name" value="RNase_Z_BN"/>
    <property type="match status" value="1"/>
</dbReference>
<name>A0A1H4EE79_9BACT</name>
<dbReference type="GO" id="GO:0008270">
    <property type="term" value="F:zinc ion binding"/>
    <property type="evidence" value="ECO:0007669"/>
    <property type="project" value="UniProtKB-UniRule"/>
</dbReference>
<dbReference type="NCBIfam" id="NF000801">
    <property type="entry name" value="PRK00055.1-3"/>
    <property type="match status" value="1"/>
</dbReference>
<feature type="binding site" evidence="8">
    <location>
        <position position="62"/>
    </location>
    <ligand>
        <name>Zn(2+)</name>
        <dbReference type="ChEBI" id="CHEBI:29105"/>
        <label>1</label>
        <note>catalytic</note>
    </ligand>
</feature>
<feature type="binding site" evidence="8">
    <location>
        <position position="142"/>
    </location>
    <ligand>
        <name>Zn(2+)</name>
        <dbReference type="ChEBI" id="CHEBI:29105"/>
        <label>1</label>
        <note>catalytic</note>
    </ligand>
</feature>
<dbReference type="Gene3D" id="3.60.15.10">
    <property type="entry name" value="Ribonuclease Z/Hydroxyacylglutathione hydrolase-like"/>
    <property type="match status" value="1"/>
</dbReference>
<evidence type="ECO:0000256" key="6">
    <source>
        <dbReference type="ARBA" id="ARBA00022801"/>
    </source>
</evidence>
<feature type="binding site" evidence="8">
    <location>
        <position position="270"/>
    </location>
    <ligand>
        <name>Zn(2+)</name>
        <dbReference type="ChEBI" id="CHEBI:29105"/>
        <label>2</label>
        <note>catalytic</note>
    </ligand>
</feature>
<comment type="function">
    <text evidence="8">Zinc phosphodiesterase, which displays some tRNA 3'-processing endonuclease activity. Probably involved in tRNA maturation, by removing a 3'-trailer from precursor tRNA.</text>
</comment>
<keyword evidence="6 8" id="KW-0378">Hydrolase</keyword>
<dbReference type="Pfam" id="PF23023">
    <property type="entry name" value="Anti-Pycsar_Apyc1"/>
    <property type="match status" value="1"/>
</dbReference>
<evidence type="ECO:0000256" key="4">
    <source>
        <dbReference type="ARBA" id="ARBA00022723"/>
    </source>
</evidence>
<dbReference type="AlphaFoldDB" id="A0A1H4EE79"/>
<dbReference type="GO" id="GO:0042781">
    <property type="term" value="F:3'-tRNA processing endoribonuclease activity"/>
    <property type="evidence" value="ECO:0007669"/>
    <property type="project" value="UniProtKB-UniRule"/>
</dbReference>
<feature type="binding site" evidence="8">
    <location>
        <position position="66"/>
    </location>
    <ligand>
        <name>Zn(2+)</name>
        <dbReference type="ChEBI" id="CHEBI:29105"/>
        <label>2</label>
        <note>catalytic</note>
    </ligand>
</feature>
<comment type="cofactor">
    <cofactor evidence="8">
        <name>Zn(2+)</name>
        <dbReference type="ChEBI" id="CHEBI:29105"/>
    </cofactor>
    <text evidence="8">Binds 2 Zn(2+) ions.</text>
</comment>
<comment type="similarity">
    <text evidence="8">Belongs to the RNase Z family.</text>
</comment>
<dbReference type="InterPro" id="IPR036866">
    <property type="entry name" value="RibonucZ/Hydroxyglut_hydro"/>
</dbReference>
<dbReference type="Proteomes" id="UP000183253">
    <property type="component" value="Unassembled WGS sequence"/>
</dbReference>
<accession>A0A1H4EE79</accession>
<evidence type="ECO:0000256" key="1">
    <source>
        <dbReference type="ARBA" id="ARBA00011738"/>
    </source>
</evidence>
<evidence type="ECO:0000256" key="2">
    <source>
        <dbReference type="ARBA" id="ARBA00022694"/>
    </source>
</evidence>
<feature type="binding site" evidence="8">
    <location>
        <position position="212"/>
    </location>
    <ligand>
        <name>Zn(2+)</name>
        <dbReference type="ChEBI" id="CHEBI:29105"/>
        <label>2</label>
        <note>catalytic</note>
    </ligand>
</feature>
<keyword evidence="11" id="KW-1185">Reference proteome</keyword>
<feature type="domain" description="Metallo-beta-lactamase" evidence="9">
    <location>
        <begin position="203"/>
        <end position="271"/>
    </location>
</feature>
<comment type="catalytic activity">
    <reaction evidence="8">
        <text>Endonucleolytic cleavage of RNA, removing extra 3' nucleotides from tRNA precursor, generating 3' termini of tRNAs. A 3'-hydroxy group is left at the tRNA terminus and a 5'-phosphoryl group is left at the trailer molecule.</text>
        <dbReference type="EC" id="3.1.26.11"/>
    </reaction>
</comment>
<evidence type="ECO:0000256" key="3">
    <source>
        <dbReference type="ARBA" id="ARBA00022722"/>
    </source>
</evidence>
<comment type="subunit">
    <text evidence="1 8">Homodimer.</text>
</comment>
<evidence type="ECO:0000313" key="10">
    <source>
        <dbReference type="EMBL" id="SEA83333.1"/>
    </source>
</evidence>
<reference evidence="10 11" key="1">
    <citation type="submission" date="2016-10" db="EMBL/GenBank/DDBJ databases">
        <authorList>
            <person name="de Groot N.N."/>
        </authorList>
    </citation>
    <scope>NUCLEOTIDE SEQUENCE [LARGE SCALE GENOMIC DNA]</scope>
    <source>
        <strain evidence="10 11">DSM 25383</strain>
    </source>
</reference>
<protein>
    <recommendedName>
        <fullName evidence="8">Ribonuclease Z</fullName>
        <shortName evidence="8">RNase Z</shortName>
        <ecNumber evidence="8">3.1.26.11</ecNumber>
    </recommendedName>
    <alternativeName>
        <fullName evidence="8">tRNA 3 endonuclease</fullName>
    </alternativeName>
    <alternativeName>
        <fullName evidence="8">tRNase Z</fullName>
    </alternativeName>
</protein>
<dbReference type="EC" id="3.1.26.11" evidence="8"/>
<sequence>MSFRVTILGSSSAKPTVSRHPSAQAVDIHEQYYLVDAGEGVQQQLVRYGVNPLKIRAVFISHLHGDHVFGLFPLISTLALYGRKTPLRIFAPAPFGEILACHLRYFDSELPYTVAWTEVDTTKHALLMENRTLEVWSIPLRHRVPCAGFLFREKEPPLNVEKFKIAKYGLSIAQITAAKRGEAVTLESGEVIPNAELTYRPYAPRSYAYLSDTNYSAKAAGLCKGVDLMYHEATYAAAEQRAAKDRGHSTTADAAKAALKAGARRLVIGHYSSRYKDEAQLVDEARTIFPESYPATEGTTYSIEKER</sequence>
<feature type="active site" description="Proton acceptor" evidence="8">
    <location>
        <position position="66"/>
    </location>
</feature>
<keyword evidence="5 8" id="KW-0255">Endonuclease</keyword>
<keyword evidence="3 8" id="KW-0540">Nuclease</keyword>
<dbReference type="CDD" id="cd07717">
    <property type="entry name" value="RNaseZ_ZiPD-like_MBL-fold"/>
    <property type="match status" value="1"/>
</dbReference>
<evidence type="ECO:0000256" key="5">
    <source>
        <dbReference type="ARBA" id="ARBA00022759"/>
    </source>
</evidence>
<dbReference type="Pfam" id="PF12706">
    <property type="entry name" value="Lactamase_B_2"/>
    <property type="match status" value="1"/>
</dbReference>
<dbReference type="InterPro" id="IPR013471">
    <property type="entry name" value="RNase_Z/BN"/>
</dbReference>
<evidence type="ECO:0000256" key="7">
    <source>
        <dbReference type="ARBA" id="ARBA00022833"/>
    </source>
</evidence>
<dbReference type="EMBL" id="FNRI01000007">
    <property type="protein sequence ID" value="SEA83333.1"/>
    <property type="molecule type" value="Genomic_DNA"/>
</dbReference>
<evidence type="ECO:0000313" key="11">
    <source>
        <dbReference type="Proteomes" id="UP000183253"/>
    </source>
</evidence>
<dbReference type="SUPFAM" id="SSF56281">
    <property type="entry name" value="Metallo-hydrolase/oxidoreductase"/>
    <property type="match status" value="1"/>
</dbReference>
<dbReference type="PANTHER" id="PTHR46018:SF2">
    <property type="entry name" value="ZINC PHOSPHODIESTERASE ELAC PROTEIN 1"/>
    <property type="match status" value="1"/>
</dbReference>
<proteinExistence type="inferred from homology"/>
<keyword evidence="7 8" id="KW-0862">Zinc</keyword>
<dbReference type="STRING" id="1033731.SAMN05444145_10755"/>
<dbReference type="OrthoDB" id="9800940at2"/>
<keyword evidence="2 8" id="KW-0819">tRNA processing</keyword>
<dbReference type="RefSeq" id="WP_026020815.1">
    <property type="nucleotide sequence ID" value="NZ_CAEG01000016.1"/>
</dbReference>
<evidence type="ECO:0000256" key="8">
    <source>
        <dbReference type="HAMAP-Rule" id="MF_01818"/>
    </source>
</evidence>
<feature type="binding site" evidence="8">
    <location>
        <position position="67"/>
    </location>
    <ligand>
        <name>Zn(2+)</name>
        <dbReference type="ChEBI" id="CHEBI:29105"/>
        <label>2</label>
        <note>catalytic</note>
    </ligand>
</feature>
<organism evidence="10 11">
    <name type="scientific">Alistipes timonensis JC136</name>
    <dbReference type="NCBI Taxonomy" id="1033731"/>
    <lineage>
        <taxon>Bacteria</taxon>
        <taxon>Pseudomonadati</taxon>
        <taxon>Bacteroidota</taxon>
        <taxon>Bacteroidia</taxon>
        <taxon>Bacteroidales</taxon>
        <taxon>Rikenellaceae</taxon>
        <taxon>Alistipes</taxon>
    </lineage>
</organism>
<feature type="binding site" evidence="8">
    <location>
        <position position="64"/>
    </location>
    <ligand>
        <name>Zn(2+)</name>
        <dbReference type="ChEBI" id="CHEBI:29105"/>
        <label>1</label>
        <note>catalytic</note>
    </ligand>
</feature>
<dbReference type="InterPro" id="IPR001279">
    <property type="entry name" value="Metallo-B-lactamas"/>
</dbReference>
<evidence type="ECO:0000259" key="9">
    <source>
        <dbReference type="Pfam" id="PF12706"/>
    </source>
</evidence>
<keyword evidence="4 8" id="KW-0479">Metal-binding</keyword>
<dbReference type="PANTHER" id="PTHR46018">
    <property type="entry name" value="ZINC PHOSPHODIESTERASE ELAC PROTEIN 1"/>
    <property type="match status" value="1"/>
</dbReference>
<gene>
    <name evidence="8" type="primary">rnz</name>
    <name evidence="10" type="ORF">SAMN05444145_10755</name>
</gene>